<proteinExistence type="predicted"/>
<name>A0ABP0GUR4_CLALP</name>
<accession>A0ABP0GUR4</accession>
<sequence length="219" mass="23300">MQPKAGGKLHLRLNTVARPIANNALAPGESRDRLDGGQKAARKVTLLRASAIGARSYDPPSGRGEIAASGAFGCPGARAERGVGRPGTVLSARLSELCCGVGSSREALGVRGLCQPPSRPVLKHGPKESNMCASRGGCTKPARRSEGECRRGPAEVRPGGPGCRRITGRFYPLVGGVERERACRDPKDGELCLKRLKPEETLVEDRSDSDVQIDRQIWV</sequence>
<feature type="compositionally biased region" description="Basic and acidic residues" evidence="1">
    <location>
        <begin position="143"/>
        <end position="154"/>
    </location>
</feature>
<dbReference type="EMBL" id="CAWYQH010000148">
    <property type="protein sequence ID" value="CAK8695290.1"/>
    <property type="molecule type" value="Genomic_DNA"/>
</dbReference>
<dbReference type="Proteomes" id="UP001642483">
    <property type="component" value="Unassembled WGS sequence"/>
</dbReference>
<evidence type="ECO:0000256" key="1">
    <source>
        <dbReference type="SAM" id="MobiDB-lite"/>
    </source>
</evidence>
<protein>
    <submittedName>
        <fullName evidence="2">Uncharacterized protein</fullName>
    </submittedName>
</protein>
<reference evidence="2 3" key="1">
    <citation type="submission" date="2024-02" db="EMBL/GenBank/DDBJ databases">
        <authorList>
            <person name="Daric V."/>
            <person name="Darras S."/>
        </authorList>
    </citation>
    <scope>NUCLEOTIDE SEQUENCE [LARGE SCALE GENOMIC DNA]</scope>
</reference>
<evidence type="ECO:0000313" key="2">
    <source>
        <dbReference type="EMBL" id="CAK8695290.1"/>
    </source>
</evidence>
<keyword evidence="3" id="KW-1185">Reference proteome</keyword>
<evidence type="ECO:0000313" key="3">
    <source>
        <dbReference type="Proteomes" id="UP001642483"/>
    </source>
</evidence>
<comment type="caution">
    <text evidence="2">The sequence shown here is derived from an EMBL/GenBank/DDBJ whole genome shotgun (WGS) entry which is preliminary data.</text>
</comment>
<organism evidence="2 3">
    <name type="scientific">Clavelina lepadiformis</name>
    <name type="common">Light-bulb sea squirt</name>
    <name type="synonym">Ascidia lepadiformis</name>
    <dbReference type="NCBI Taxonomy" id="159417"/>
    <lineage>
        <taxon>Eukaryota</taxon>
        <taxon>Metazoa</taxon>
        <taxon>Chordata</taxon>
        <taxon>Tunicata</taxon>
        <taxon>Ascidiacea</taxon>
        <taxon>Aplousobranchia</taxon>
        <taxon>Clavelinidae</taxon>
        <taxon>Clavelina</taxon>
    </lineage>
</organism>
<feature type="region of interest" description="Disordered" evidence="1">
    <location>
        <begin position="121"/>
        <end position="158"/>
    </location>
</feature>
<gene>
    <name evidence="2" type="ORF">CVLEPA_LOCUS28575</name>
</gene>